<keyword evidence="2" id="KW-0012">Acyltransferase</keyword>
<dbReference type="GO" id="GO:0016747">
    <property type="term" value="F:acyltransferase activity, transferring groups other than amino-acyl groups"/>
    <property type="evidence" value="ECO:0007669"/>
    <property type="project" value="InterPro"/>
</dbReference>
<dbReference type="STRING" id="1811193.A0O21_06945"/>
<name>A0A172Q8L0_9STRE</name>
<protein>
    <submittedName>
        <fullName evidence="4">Acetyltransferase</fullName>
    </submittedName>
</protein>
<feature type="domain" description="N-acetyltransferase" evidence="3">
    <location>
        <begin position="3"/>
        <end position="158"/>
    </location>
</feature>
<organism evidence="4 5">
    <name type="scientific">Streptococcus pantholopis</name>
    <dbReference type="NCBI Taxonomy" id="1811193"/>
    <lineage>
        <taxon>Bacteria</taxon>
        <taxon>Bacillati</taxon>
        <taxon>Bacillota</taxon>
        <taxon>Bacilli</taxon>
        <taxon>Lactobacillales</taxon>
        <taxon>Streptococcaceae</taxon>
        <taxon>Streptococcus</taxon>
    </lineage>
</organism>
<dbReference type="Gene3D" id="3.40.630.30">
    <property type="match status" value="1"/>
</dbReference>
<dbReference type="InterPro" id="IPR000182">
    <property type="entry name" value="GNAT_dom"/>
</dbReference>
<dbReference type="PANTHER" id="PTHR43877">
    <property type="entry name" value="AMINOALKYLPHOSPHONATE N-ACETYLTRANSFERASE-RELATED-RELATED"/>
    <property type="match status" value="1"/>
</dbReference>
<evidence type="ECO:0000313" key="5">
    <source>
        <dbReference type="Proteomes" id="UP000077317"/>
    </source>
</evidence>
<proteinExistence type="predicted"/>
<dbReference type="Pfam" id="PF00583">
    <property type="entry name" value="Acetyltransf_1"/>
    <property type="match status" value="1"/>
</dbReference>
<reference evidence="4 5" key="1">
    <citation type="journal article" date="2016" name="Int. J. Syst. Evol. Microbiol.">
        <title>Streptococcuspantholopis sp. nov., isolated from faeces of the Tibetan antelope (Pantholops hodgsonii).</title>
        <authorList>
            <person name="Bai X."/>
            <person name="Xiong Y."/>
            <person name="Lu S."/>
            <person name="Jin D."/>
            <person name="Lai X."/>
            <person name="Yang J."/>
            <person name="Niu L."/>
            <person name="Hu S."/>
            <person name="Meng X."/>
            <person name="Pu J."/>
            <person name="Ye C."/>
            <person name="Xu J."/>
        </authorList>
    </citation>
    <scope>NUCLEOTIDE SEQUENCE [LARGE SCALE GENOMIC DNA]</scope>
    <source>
        <strain evidence="4 5">TA 26</strain>
    </source>
</reference>
<keyword evidence="1 4" id="KW-0808">Transferase</keyword>
<dbReference type="CDD" id="cd04301">
    <property type="entry name" value="NAT_SF"/>
    <property type="match status" value="1"/>
</dbReference>
<evidence type="ECO:0000256" key="2">
    <source>
        <dbReference type="ARBA" id="ARBA00023315"/>
    </source>
</evidence>
<dbReference type="EMBL" id="CP014699">
    <property type="protein sequence ID" value="AND79781.1"/>
    <property type="molecule type" value="Genomic_DNA"/>
</dbReference>
<dbReference type="InterPro" id="IPR050832">
    <property type="entry name" value="Bact_Acetyltransf"/>
</dbReference>
<keyword evidence="5" id="KW-1185">Reference proteome</keyword>
<reference evidence="5" key="2">
    <citation type="submission" date="2016-03" db="EMBL/GenBank/DDBJ databases">
        <title>Streptococcus antelopensis sp. nov., isolated from the feces of the Tibetan antelope (Pantholops hodgsonii) in Hoh Xil National Nature Reserve, Qinghai, China.</title>
        <authorList>
            <person name="Bai X."/>
        </authorList>
    </citation>
    <scope>NUCLEOTIDE SEQUENCE [LARGE SCALE GENOMIC DNA]</scope>
    <source>
        <strain evidence="5">TA 26</strain>
    </source>
</reference>
<gene>
    <name evidence="4" type="ORF">A0O21_06945</name>
</gene>
<evidence type="ECO:0000256" key="1">
    <source>
        <dbReference type="ARBA" id="ARBA00022679"/>
    </source>
</evidence>
<evidence type="ECO:0000259" key="3">
    <source>
        <dbReference type="PROSITE" id="PS51186"/>
    </source>
</evidence>
<dbReference type="RefSeq" id="WP_067063464.1">
    <property type="nucleotide sequence ID" value="NZ_CP014699.1"/>
</dbReference>
<dbReference type="PROSITE" id="PS51186">
    <property type="entry name" value="GNAT"/>
    <property type="match status" value="1"/>
</dbReference>
<sequence>MSLILRPMAPEEYPLLEEFLYQAIFVPEGYPVPDRQIVQLPELQLYIKDFGRDLHDKAMVAEVNGQIAGAVWVRIMPDYGHIDDEIPSLSVSLLPSYRGQGIGRALLAAFLVWLKMEGCQRVSLSVQKANPAFYLYQQLGFQIFRQNKEDCIMICDLSNL</sequence>
<dbReference type="OrthoDB" id="9790865at2"/>
<dbReference type="Proteomes" id="UP000077317">
    <property type="component" value="Chromosome"/>
</dbReference>
<accession>A0A172Q8L0</accession>
<dbReference type="AlphaFoldDB" id="A0A172Q8L0"/>
<dbReference type="InterPro" id="IPR016181">
    <property type="entry name" value="Acyl_CoA_acyltransferase"/>
</dbReference>
<dbReference type="KEGG" id="spat:A0O21_06945"/>
<dbReference type="SUPFAM" id="SSF55729">
    <property type="entry name" value="Acyl-CoA N-acyltransferases (Nat)"/>
    <property type="match status" value="1"/>
</dbReference>
<evidence type="ECO:0000313" key="4">
    <source>
        <dbReference type="EMBL" id="AND79781.1"/>
    </source>
</evidence>